<evidence type="ECO:0000256" key="6">
    <source>
        <dbReference type="ARBA" id="ARBA00023136"/>
    </source>
</evidence>
<feature type="domain" description="TMEM131L third Ig-like" evidence="10">
    <location>
        <begin position="402"/>
        <end position="494"/>
    </location>
</feature>
<keyword evidence="14" id="KW-1185">Reference proteome</keyword>
<feature type="compositionally biased region" description="Basic residues" evidence="7">
    <location>
        <begin position="25"/>
        <end position="34"/>
    </location>
</feature>
<comment type="caution">
    <text evidence="13">The sequence shown here is derived from an EMBL/GenBank/DDBJ whole genome shotgun (WGS) entry which is preliminary data.</text>
</comment>
<name>A0A401RI21_CHIPU</name>
<dbReference type="InterPro" id="IPR022113">
    <property type="entry name" value="TMEM131L_N"/>
</dbReference>
<feature type="region of interest" description="Disordered" evidence="7">
    <location>
        <begin position="1354"/>
        <end position="1386"/>
    </location>
</feature>
<feature type="region of interest" description="Disordered" evidence="7">
    <location>
        <begin position="15"/>
        <end position="34"/>
    </location>
</feature>
<dbReference type="InterPro" id="IPR039877">
    <property type="entry name" value="TMEM131-like"/>
</dbReference>
<reference evidence="13 14" key="1">
    <citation type="journal article" date="2018" name="Nat. Ecol. Evol.">
        <title>Shark genomes provide insights into elasmobranch evolution and the origin of vertebrates.</title>
        <authorList>
            <person name="Hara Y"/>
            <person name="Yamaguchi K"/>
            <person name="Onimaru K"/>
            <person name="Kadota M"/>
            <person name="Koyanagi M"/>
            <person name="Keeley SD"/>
            <person name="Tatsumi K"/>
            <person name="Tanaka K"/>
            <person name="Motone F"/>
            <person name="Kageyama Y"/>
            <person name="Nozu R"/>
            <person name="Adachi N"/>
            <person name="Nishimura O"/>
            <person name="Nakagawa R"/>
            <person name="Tanegashima C"/>
            <person name="Kiyatake I"/>
            <person name="Matsumoto R"/>
            <person name="Murakumo K"/>
            <person name="Nishida K"/>
            <person name="Terakita A"/>
            <person name="Kuratani S"/>
            <person name="Sato K"/>
            <person name="Hyodo S Kuraku.S."/>
        </authorList>
    </citation>
    <scope>NUCLEOTIDE SEQUENCE [LARGE SCALE GENOMIC DNA]</scope>
</reference>
<dbReference type="InterPro" id="IPR055437">
    <property type="entry name" value="TMEM131L_Ig_5"/>
</dbReference>
<evidence type="ECO:0000313" key="14">
    <source>
        <dbReference type="Proteomes" id="UP000287033"/>
    </source>
</evidence>
<feature type="compositionally biased region" description="Basic and acidic residues" evidence="7">
    <location>
        <begin position="15"/>
        <end position="24"/>
    </location>
</feature>
<dbReference type="Proteomes" id="UP000287033">
    <property type="component" value="Unassembled WGS sequence"/>
</dbReference>
<evidence type="ECO:0000259" key="10">
    <source>
        <dbReference type="Pfam" id="PF24498"/>
    </source>
</evidence>
<keyword evidence="3" id="KW-0812">Transmembrane</keyword>
<dbReference type="OMA" id="FINSPPY"/>
<dbReference type="Pfam" id="PF19532">
    <property type="entry name" value="Ig_TMEM131L_2nd"/>
    <property type="match status" value="1"/>
</dbReference>
<dbReference type="Pfam" id="PF24501">
    <property type="entry name" value="Ig_TMEM131L_5"/>
    <property type="match status" value="1"/>
</dbReference>
<feature type="compositionally biased region" description="Polar residues" evidence="7">
    <location>
        <begin position="1215"/>
        <end position="1234"/>
    </location>
</feature>
<dbReference type="Pfam" id="PF24499">
    <property type="entry name" value="Ig_TMEM131L_4"/>
    <property type="match status" value="1"/>
</dbReference>
<comment type="subcellular location">
    <subcellularLocation>
        <location evidence="1">Membrane</location>
        <topology evidence="1">Single-pass type I membrane protein</topology>
    </subcellularLocation>
</comment>
<dbReference type="Gene3D" id="2.60.40.10">
    <property type="entry name" value="Immunoglobulins"/>
    <property type="match status" value="1"/>
</dbReference>
<keyword evidence="5" id="KW-1133">Transmembrane helix</keyword>
<dbReference type="PANTHER" id="PTHR22050:SF2">
    <property type="entry name" value="TRANSMEMBRANE PROTEIN 131-LIKE"/>
    <property type="match status" value="1"/>
</dbReference>
<evidence type="ECO:0000259" key="12">
    <source>
        <dbReference type="Pfam" id="PF24501"/>
    </source>
</evidence>
<dbReference type="Pfam" id="PF12371">
    <property type="entry name" value="TMEM131_like_N"/>
    <property type="match status" value="1"/>
</dbReference>
<dbReference type="GO" id="GO:0016020">
    <property type="term" value="C:membrane"/>
    <property type="evidence" value="ECO:0007669"/>
    <property type="project" value="UniProtKB-SubCell"/>
</dbReference>
<evidence type="ECO:0000256" key="1">
    <source>
        <dbReference type="ARBA" id="ARBA00004479"/>
    </source>
</evidence>
<feature type="domain" description="TMEM131L fifth Ig-like" evidence="12">
    <location>
        <begin position="777"/>
        <end position="841"/>
    </location>
</feature>
<organism evidence="13 14">
    <name type="scientific">Chiloscyllium punctatum</name>
    <name type="common">Brownbanded bambooshark</name>
    <name type="synonym">Hemiscyllium punctatum</name>
    <dbReference type="NCBI Taxonomy" id="137246"/>
    <lineage>
        <taxon>Eukaryota</taxon>
        <taxon>Metazoa</taxon>
        <taxon>Chordata</taxon>
        <taxon>Craniata</taxon>
        <taxon>Vertebrata</taxon>
        <taxon>Chondrichthyes</taxon>
        <taxon>Elasmobranchii</taxon>
        <taxon>Galeomorphii</taxon>
        <taxon>Galeoidea</taxon>
        <taxon>Orectolobiformes</taxon>
        <taxon>Hemiscylliidae</taxon>
        <taxon>Chiloscyllium</taxon>
    </lineage>
</organism>
<feature type="domain" description="TMEM131L fourth Ig-like" evidence="11">
    <location>
        <begin position="593"/>
        <end position="727"/>
    </location>
</feature>
<dbReference type="STRING" id="137246.A0A401RI21"/>
<dbReference type="InterPro" id="IPR055435">
    <property type="entry name" value="Ig_TMEM131L_3"/>
</dbReference>
<dbReference type="OrthoDB" id="168404at2759"/>
<proteinExistence type="inferred from homology"/>
<evidence type="ECO:0000259" key="11">
    <source>
        <dbReference type="Pfam" id="PF24499"/>
    </source>
</evidence>
<keyword evidence="4" id="KW-0732">Signal</keyword>
<keyword evidence="6" id="KW-0472">Membrane</keyword>
<feature type="domain" description="Transmembrane protein 131-like N-terminal" evidence="8">
    <location>
        <begin position="109"/>
        <end position="192"/>
    </location>
</feature>
<dbReference type="InterPro" id="IPR055436">
    <property type="entry name" value="Ig_TMEM131L_4"/>
</dbReference>
<dbReference type="InterPro" id="IPR045695">
    <property type="entry name" value="TMEM131-like_Ig_dom2"/>
</dbReference>
<comment type="similarity">
    <text evidence="2">Belongs to the TMEM131 family.</text>
</comment>
<evidence type="ECO:0000256" key="7">
    <source>
        <dbReference type="SAM" id="MobiDB-lite"/>
    </source>
</evidence>
<evidence type="ECO:0000259" key="9">
    <source>
        <dbReference type="Pfam" id="PF19532"/>
    </source>
</evidence>
<evidence type="ECO:0000313" key="13">
    <source>
        <dbReference type="EMBL" id="GCC17777.1"/>
    </source>
</evidence>
<accession>A0A401RI21</accession>
<dbReference type="PANTHER" id="PTHR22050">
    <property type="entry name" value="RW1 PROTEIN HOMOLOG"/>
    <property type="match status" value="1"/>
</dbReference>
<evidence type="ECO:0000256" key="3">
    <source>
        <dbReference type="ARBA" id="ARBA00022692"/>
    </source>
</evidence>
<feature type="domain" description="Transmembrane protein 131-like second Ig-like" evidence="9">
    <location>
        <begin position="216"/>
        <end position="362"/>
    </location>
</feature>
<gene>
    <name evidence="13" type="ORF">chiPu_0017678</name>
</gene>
<evidence type="ECO:0000256" key="4">
    <source>
        <dbReference type="ARBA" id="ARBA00022729"/>
    </source>
</evidence>
<feature type="region of interest" description="Disordered" evidence="7">
    <location>
        <begin position="1214"/>
        <end position="1234"/>
    </location>
</feature>
<sequence length="1601" mass="178879">MAGLCARGQWRSCPHRDPEPQCHRERPRPRPRPHSHWTTLLVGAVQLLLASFPQAMAAAQALAEMPNVVELWQVEEGDVFLHTQATSEQSVDELPLEQSSASGPCPSTLHFKPRLLDFGLQPVGHPGVKEFFIQNPSWELPVVLVSVFTLGRHFHLPPVDSMIIPTGGNILFRVVFLPTEEGNVQSSLFINTSTHGTLSYQMTGVGVPIPELSVDDKLLFFPRIQNIQEKKSNCTLSELSFELTLPLQSYKDFQKHCLLRNEKLILYVDISLHMGECYKEFEIVKSYLLENMFVLYLPVHKEGTSGEQINLVYFLHSGNNILYIKDVHFLPRASTITVEFEPILLETSVTNLTRVASIICKAAMPDDMGNCSGEGTHVIDNSLITKTFPALQLIERNMGHDSSSSFQVRAGHEFWTVWFTNYFKFKILIRNVSIPEEVSHLLTILNFTGPVTLIPGCWHILSLQFKAGKTPRTLNTHLTIVIGSGLVLKLPLHLCLLHMQGNMYSDSILQCGVYCYLGTEAAVHWHNSLSLGFLSWKVDSELGLDLRHKWQQMTEKRAKRKILIDENHLMHEKIQQSFSSDFIWPRLSQDFIISFSATASHNTTIKHFILKNPSDLPVTVQLLPVAYYPNPEDVLVLLKKWYELTQDINVTTNEFMLVKTLDEKGSKHVEPDSKQSDGILQFTLQPREMRKVGVEFTPVTHGLVTSLILIRNNLTVLDVVTVEGFGAIEVLKVGGKLPGAPGSLRFKVPESTLMECRGKSKGNELNLTIRRSFKVENVGPLTVSVISMSINGYRCQGFGFQILNCESFVLDVNSSHEISILFTPDFTTSWVIRELQLLTARGLQFQFTLNMSLPHHLLPLCADLVPALSWEQPFWIVVCLFSCLLLVCVIIMAYQRAQYILTEFSQSRQRTCQTSLLLQQDRTSINTLGATTCKLSRTGCKTCIEGKNSPDRGKGRGTVQINGTSVRTLNISKRSPGNAGHCSKKLKYYNKNKLNTSSISCGTSEGYQLTNGGPFYCSKEQQSCTESPPYMKPCDERYAPFVGQDLEKVEEIVQECEIKPFCLETEPTTEHADHEPVTCVLSEERSSEIPIAALDNKELSHYGSFHAHSLDDHHDHLVPEESFRTDETQVSLTTIDDLQQGTMEKISENVKTEAQVPDKPQEKNCVPELQNAQPPFVTHKLSTSETPLDKVKQKRQVKGEVTTHNKWKGRKSCGKNKNISLRSTDQAGGVHSQRNYNCRQKEALYQDRSRKVWQCAKKEKSNIHTKPDIYLKEAEGDCCSNWKMLIRKVRSGESSSDSGSSSDSVRASLDSWGSWSSSSSEGEKDQSINPQLHFVPSATQKERIFQQASPIYSPSLQEHHSSGNRSHSTNNNVCLRGAAEPSTPPDKNHCPTFAAVAAGLKKSPGLYTTVNGQCLKSIPPVHGLAYLSGNGMQVEPQSGDAAGYSDHCSNALSTFHENYFSNVSEANVNLHNPFIDTEGENSSLADSASSWTNLEAPCSWNHSNYVRTPSYLSGTRSLSPMSGLFGSIWTPQCDPYHSYFTSGSAVSYTSVNENLETACSQEQTASFDPFGTYMNLHIWNSSCSRVCSSQLSSDSGYYGDI</sequence>
<dbReference type="Pfam" id="PF24498">
    <property type="entry name" value="Ig_TMEM131L_3"/>
    <property type="match status" value="1"/>
</dbReference>
<dbReference type="EMBL" id="BEZZ01001348">
    <property type="protein sequence ID" value="GCC17777.1"/>
    <property type="molecule type" value="Genomic_DNA"/>
</dbReference>
<feature type="compositionally biased region" description="Polar residues" evidence="7">
    <location>
        <begin position="1363"/>
        <end position="1373"/>
    </location>
</feature>
<evidence type="ECO:0000259" key="8">
    <source>
        <dbReference type="Pfam" id="PF12371"/>
    </source>
</evidence>
<evidence type="ECO:0000256" key="2">
    <source>
        <dbReference type="ARBA" id="ARBA00006682"/>
    </source>
</evidence>
<evidence type="ECO:0000256" key="5">
    <source>
        <dbReference type="ARBA" id="ARBA00022989"/>
    </source>
</evidence>
<protein>
    <submittedName>
        <fullName evidence="13">Uncharacterized protein</fullName>
    </submittedName>
</protein>
<dbReference type="InterPro" id="IPR013783">
    <property type="entry name" value="Ig-like_fold"/>
</dbReference>